<evidence type="ECO:0000313" key="1">
    <source>
        <dbReference type="EMBL" id="RCV93791.1"/>
    </source>
</evidence>
<comment type="caution">
    <text evidence="1">The sequence shown here is derived from an EMBL/GenBank/DDBJ whole genome shotgun (WGS) entry which is preliminary data.</text>
</comment>
<dbReference type="Gene3D" id="1.10.260.40">
    <property type="entry name" value="lambda repressor-like DNA-binding domains"/>
    <property type="match status" value="1"/>
</dbReference>
<dbReference type="RefSeq" id="WP_114485119.1">
    <property type="nucleotide sequence ID" value="NZ_CBCSHM010000052.1"/>
</dbReference>
<organism evidence="1 2">
    <name type="scientific">Vreelandella rituensis</name>
    <dbReference type="NCBI Taxonomy" id="2282306"/>
    <lineage>
        <taxon>Bacteria</taxon>
        <taxon>Pseudomonadati</taxon>
        <taxon>Pseudomonadota</taxon>
        <taxon>Gammaproteobacteria</taxon>
        <taxon>Oceanospirillales</taxon>
        <taxon>Halomonadaceae</taxon>
        <taxon>Vreelandella</taxon>
    </lineage>
</organism>
<dbReference type="SUPFAM" id="SSF47413">
    <property type="entry name" value="lambda repressor-like DNA-binding domains"/>
    <property type="match status" value="1"/>
</dbReference>
<evidence type="ECO:0008006" key="3">
    <source>
        <dbReference type="Google" id="ProtNLM"/>
    </source>
</evidence>
<sequence length="81" mass="8537">MNESQTLDGVDYLRAGIGAALLSLAQRRGWDAKQAAKSMGASELHAESLLTGKAGGIPLEVLVDMTTYAGAEIHLKVELPE</sequence>
<proteinExistence type="predicted"/>
<reference evidence="1 2" key="1">
    <citation type="submission" date="2018-07" db="EMBL/GenBank/DDBJ databases">
        <title>Halomonas rutogse sp. nov., isolated from Lake TangqianCo on Tibetan Plateau.</title>
        <authorList>
            <person name="Lu H."/>
            <person name="Xing P."/>
            <person name="Wu Q."/>
        </authorList>
    </citation>
    <scope>NUCLEOTIDE SEQUENCE [LARGE SCALE GENOMIC DNA]</scope>
    <source>
        <strain evidence="1 2">TQ8S</strain>
    </source>
</reference>
<protein>
    <recommendedName>
        <fullName evidence="3">Helix-turn-helix domain-containing protein</fullName>
    </recommendedName>
</protein>
<gene>
    <name evidence="1" type="ORF">DU506_01140</name>
</gene>
<dbReference type="EMBL" id="QPIJ01000001">
    <property type="protein sequence ID" value="RCV93791.1"/>
    <property type="molecule type" value="Genomic_DNA"/>
</dbReference>
<keyword evidence="2" id="KW-1185">Reference proteome</keyword>
<dbReference type="GO" id="GO:0003677">
    <property type="term" value="F:DNA binding"/>
    <property type="evidence" value="ECO:0007669"/>
    <property type="project" value="InterPro"/>
</dbReference>
<dbReference type="Proteomes" id="UP000253204">
    <property type="component" value="Unassembled WGS sequence"/>
</dbReference>
<dbReference type="InterPro" id="IPR010982">
    <property type="entry name" value="Lambda_DNA-bd_dom_sf"/>
</dbReference>
<name>A0A368UA10_9GAMM</name>
<evidence type="ECO:0000313" key="2">
    <source>
        <dbReference type="Proteomes" id="UP000253204"/>
    </source>
</evidence>
<dbReference type="AlphaFoldDB" id="A0A368UA10"/>
<accession>A0A368UA10</accession>